<comment type="caution">
    <text evidence="13">The sequence shown here is derived from an EMBL/GenBank/DDBJ whole genome shotgun (WGS) entry which is preliminary data.</text>
</comment>
<keyword evidence="5 11" id="KW-0472">Membrane</keyword>
<accession>A0ABN1W6B4</accession>
<gene>
    <name evidence="11" type="primary">psd</name>
    <name evidence="13" type="ORF">GCM10009676_22060</name>
</gene>
<evidence type="ECO:0000313" key="14">
    <source>
        <dbReference type="Proteomes" id="UP001500653"/>
    </source>
</evidence>
<feature type="chain" id="PRO_5044913470" description="Phosphatidylserine decarboxylase beta chain" evidence="11">
    <location>
        <begin position="1"/>
        <end position="217"/>
    </location>
</feature>
<proteinExistence type="inferred from homology"/>
<protein>
    <recommendedName>
        <fullName evidence="11">Phosphatidylserine decarboxylase proenzyme</fullName>
        <ecNumber evidence="11">4.1.1.65</ecNumber>
    </recommendedName>
    <component>
        <recommendedName>
            <fullName evidence="11">Phosphatidylserine decarboxylase alpha chain</fullName>
        </recommendedName>
    </component>
    <component>
        <recommendedName>
            <fullName evidence="11">Phosphatidylserine decarboxylase beta chain</fullName>
        </recommendedName>
    </component>
</protein>
<evidence type="ECO:0000256" key="7">
    <source>
        <dbReference type="ARBA" id="ARBA00023209"/>
    </source>
</evidence>
<feature type="compositionally biased region" description="Polar residues" evidence="12">
    <location>
        <begin position="1"/>
        <end position="22"/>
    </location>
</feature>
<organism evidence="13 14">
    <name type="scientific">Prauserella halophila</name>
    <dbReference type="NCBI Taxonomy" id="185641"/>
    <lineage>
        <taxon>Bacteria</taxon>
        <taxon>Bacillati</taxon>
        <taxon>Actinomycetota</taxon>
        <taxon>Actinomycetes</taxon>
        <taxon>Pseudonocardiales</taxon>
        <taxon>Pseudonocardiaceae</taxon>
        <taxon>Prauserella</taxon>
    </lineage>
</organism>
<keyword evidence="10 11" id="KW-0670">Pyruvate</keyword>
<comment type="catalytic activity">
    <reaction evidence="11">
        <text>a 1,2-diacyl-sn-glycero-3-phospho-L-serine + H(+) = a 1,2-diacyl-sn-glycero-3-phosphoethanolamine + CO2</text>
        <dbReference type="Rhea" id="RHEA:20828"/>
        <dbReference type="ChEBI" id="CHEBI:15378"/>
        <dbReference type="ChEBI" id="CHEBI:16526"/>
        <dbReference type="ChEBI" id="CHEBI:57262"/>
        <dbReference type="ChEBI" id="CHEBI:64612"/>
        <dbReference type="EC" id="4.1.1.65"/>
    </reaction>
</comment>
<evidence type="ECO:0000256" key="9">
    <source>
        <dbReference type="ARBA" id="ARBA00023264"/>
    </source>
</evidence>
<dbReference type="EC" id="4.1.1.65" evidence="11"/>
<evidence type="ECO:0000256" key="2">
    <source>
        <dbReference type="ARBA" id="ARBA00022516"/>
    </source>
</evidence>
<comment type="similarity">
    <text evidence="11">Belongs to the phosphatidylserine decarboxylase family. PSD-A subfamily.</text>
</comment>
<dbReference type="PANTHER" id="PTHR35809">
    <property type="entry name" value="ARCHAETIDYLSERINE DECARBOXYLASE PROENZYME-RELATED"/>
    <property type="match status" value="1"/>
</dbReference>
<comment type="PTM">
    <text evidence="11">Is synthesized initially as an inactive proenzyme. Formation of the active enzyme involves a self-maturation process in which the active site pyruvoyl group is generated from an internal serine residue via an autocatalytic post-translational modification. Two non-identical subunits are generated from the proenzyme in this reaction, and the pyruvate is formed at the N-terminus of the alpha chain, which is derived from the carboxyl end of the proenzyme. The post-translation cleavage follows an unusual pathway, termed non-hydrolytic serinolysis, in which the side chain hydroxyl group of the serine supplies its oxygen atom to form the C-terminus of the beta chain, while the remainder of the serine residue undergoes an oxidative deamination to produce ammonia and the pyruvoyl prosthetic group on the alpha chain.</text>
</comment>
<keyword evidence="4 11" id="KW-0443">Lipid metabolism</keyword>
<evidence type="ECO:0000256" key="6">
    <source>
        <dbReference type="ARBA" id="ARBA00023145"/>
    </source>
</evidence>
<dbReference type="PANTHER" id="PTHR35809:SF1">
    <property type="entry name" value="ARCHAETIDYLSERINE DECARBOXYLASE PROENZYME-RELATED"/>
    <property type="match status" value="1"/>
</dbReference>
<keyword evidence="3 11" id="KW-0210">Decarboxylase</keyword>
<evidence type="ECO:0000256" key="8">
    <source>
        <dbReference type="ARBA" id="ARBA00023239"/>
    </source>
</evidence>
<sequence length="254" mass="26340">MASDGTPASTASEDPRASTTSRAAGALGHAAAITRETLPPMHPAGRPFVLGGLAATLALRKVSPSLGLVAGLGTLATAAFFREPHRVPPLRQDLVVAAADGTVSAVSDAVPPAELGLPDEPLTRVSVFLSMLDVHVQRMPVSGTVTRAAYRPGTFLSADLDKASDDNERNSLLLRSDAGHDVVVTQIAGLVARRIVCQVAEGERHAAGTTYGLIRFGSRVDTYLPPGSRVLVREGQRTVGGETAIAETAPVARD</sequence>
<keyword evidence="1 11" id="KW-1003">Cell membrane</keyword>
<dbReference type="InterPro" id="IPR003817">
    <property type="entry name" value="PS_Dcarbxylase"/>
</dbReference>
<evidence type="ECO:0000256" key="11">
    <source>
        <dbReference type="HAMAP-Rule" id="MF_00664"/>
    </source>
</evidence>
<evidence type="ECO:0000256" key="10">
    <source>
        <dbReference type="ARBA" id="ARBA00023317"/>
    </source>
</evidence>
<feature type="region of interest" description="Disordered" evidence="12">
    <location>
        <begin position="1"/>
        <end position="26"/>
    </location>
</feature>
<keyword evidence="9 11" id="KW-1208">Phospholipid metabolism</keyword>
<keyword evidence="8 11" id="KW-0456">Lyase</keyword>
<reference evidence="13 14" key="1">
    <citation type="journal article" date="2019" name="Int. J. Syst. Evol. Microbiol.">
        <title>The Global Catalogue of Microorganisms (GCM) 10K type strain sequencing project: providing services to taxonomists for standard genome sequencing and annotation.</title>
        <authorList>
            <consortium name="The Broad Institute Genomics Platform"/>
            <consortium name="The Broad Institute Genome Sequencing Center for Infectious Disease"/>
            <person name="Wu L."/>
            <person name="Ma J."/>
        </authorList>
    </citation>
    <scope>NUCLEOTIDE SEQUENCE [LARGE SCALE GENOMIC DNA]</scope>
    <source>
        <strain evidence="13 14">JCM 13023</strain>
    </source>
</reference>
<dbReference type="Pfam" id="PF02666">
    <property type="entry name" value="PS_Dcarbxylase"/>
    <property type="match status" value="1"/>
</dbReference>
<evidence type="ECO:0000256" key="3">
    <source>
        <dbReference type="ARBA" id="ARBA00022793"/>
    </source>
</evidence>
<evidence type="ECO:0000313" key="13">
    <source>
        <dbReference type="EMBL" id="GAA1237263.1"/>
    </source>
</evidence>
<keyword evidence="14" id="KW-1185">Reference proteome</keyword>
<comment type="function">
    <text evidence="11">Catalyzes the formation of phosphatidylethanolamine (PtdEtn) from phosphatidylserine (PtdSer).</text>
</comment>
<keyword evidence="6 11" id="KW-0865">Zymogen</keyword>
<feature type="active site" description="Schiff-base intermediate with substrate; via pyruvic acid" evidence="11">
    <location>
        <position position="218"/>
    </location>
</feature>
<dbReference type="HAMAP" id="MF_00664">
    <property type="entry name" value="PS_decarb_PSD_A"/>
    <property type="match status" value="1"/>
</dbReference>
<comment type="subunit">
    <text evidence="11">Heterodimer of a large membrane-associated beta subunit and a small pyruvoyl-containing alpha subunit.</text>
</comment>
<feature type="chain" id="PRO_5044913471" description="Phosphatidylserine decarboxylase alpha chain" evidence="11">
    <location>
        <begin position="218"/>
        <end position="254"/>
    </location>
</feature>
<feature type="modified residue" description="Pyruvic acid (Ser); by autocatalysis" evidence="11">
    <location>
        <position position="218"/>
    </location>
</feature>
<dbReference type="NCBIfam" id="NF003679">
    <property type="entry name" value="PRK05305.1-3"/>
    <property type="match status" value="1"/>
</dbReference>
<keyword evidence="2 11" id="KW-0444">Lipid biosynthesis</keyword>
<evidence type="ECO:0000256" key="12">
    <source>
        <dbReference type="SAM" id="MobiDB-lite"/>
    </source>
</evidence>
<evidence type="ECO:0000256" key="5">
    <source>
        <dbReference type="ARBA" id="ARBA00023136"/>
    </source>
</evidence>
<evidence type="ECO:0000256" key="1">
    <source>
        <dbReference type="ARBA" id="ARBA00022475"/>
    </source>
</evidence>
<dbReference type="InterPro" id="IPR033175">
    <property type="entry name" value="PSD-A"/>
</dbReference>
<dbReference type="Proteomes" id="UP001500653">
    <property type="component" value="Unassembled WGS sequence"/>
</dbReference>
<dbReference type="EMBL" id="BAAALN010000005">
    <property type="protein sequence ID" value="GAA1237263.1"/>
    <property type="molecule type" value="Genomic_DNA"/>
</dbReference>
<dbReference type="RefSeq" id="WP_301296778.1">
    <property type="nucleotide sequence ID" value="NZ_BAAALN010000005.1"/>
</dbReference>
<comment type="pathway">
    <text evidence="11">Phospholipid metabolism; phosphatidylethanolamine biosynthesis; phosphatidylethanolamine from CDP-diacylglycerol: step 2/2.</text>
</comment>
<feature type="site" description="Cleavage (non-hydrolytic); by autocatalysis" evidence="11">
    <location>
        <begin position="217"/>
        <end position="218"/>
    </location>
</feature>
<name>A0ABN1W6B4_9PSEU</name>
<keyword evidence="7 11" id="KW-0594">Phospholipid biosynthesis</keyword>
<comment type="subcellular location">
    <subcellularLocation>
        <location evidence="11">Cell membrane</location>
        <topology evidence="11">Peripheral membrane protein</topology>
    </subcellularLocation>
</comment>
<comment type="cofactor">
    <cofactor evidence="11">
        <name>pyruvate</name>
        <dbReference type="ChEBI" id="CHEBI:15361"/>
    </cofactor>
    <text evidence="11">Binds 1 pyruvoyl group covalently per subunit.</text>
</comment>
<evidence type="ECO:0000256" key="4">
    <source>
        <dbReference type="ARBA" id="ARBA00023098"/>
    </source>
</evidence>